<protein>
    <recommendedName>
        <fullName evidence="5">Exocyst complex component Sec6</fullName>
    </recommendedName>
</protein>
<reference evidence="3" key="1">
    <citation type="submission" date="2022-07" db="EMBL/GenBank/DDBJ databases">
        <title>Genome analysis of Parmales, a sister group of diatoms, reveals the evolutionary specialization of diatoms from phago-mixotrophs to photoautotrophs.</title>
        <authorList>
            <person name="Ban H."/>
            <person name="Sato S."/>
            <person name="Yoshikawa S."/>
            <person name="Kazumasa Y."/>
            <person name="Nakamura Y."/>
            <person name="Ichinomiya M."/>
            <person name="Saitoh K."/>
            <person name="Sato N."/>
            <person name="Blanc-Mathieu R."/>
            <person name="Endo H."/>
            <person name="Kuwata A."/>
            <person name="Ogata H."/>
        </authorList>
    </citation>
    <scope>NUCLEOTIDE SEQUENCE</scope>
</reference>
<dbReference type="EMBL" id="BRXZ01003498">
    <property type="protein sequence ID" value="GMH55891.1"/>
    <property type="molecule type" value="Genomic_DNA"/>
</dbReference>
<comment type="caution">
    <text evidence="3">The sequence shown here is derived from an EMBL/GenBank/DDBJ whole genome shotgun (WGS) entry which is preliminary data.</text>
</comment>
<gene>
    <name evidence="3" type="ORF">TrRE_jg9002</name>
</gene>
<feature type="region of interest" description="Disordered" evidence="2">
    <location>
        <begin position="1"/>
        <end position="32"/>
    </location>
</feature>
<accession>A0A9W6ZPA5</accession>
<evidence type="ECO:0000256" key="2">
    <source>
        <dbReference type="SAM" id="MobiDB-lite"/>
    </source>
</evidence>
<feature type="region of interest" description="Disordered" evidence="2">
    <location>
        <begin position="46"/>
        <end position="67"/>
    </location>
</feature>
<evidence type="ECO:0008006" key="5">
    <source>
        <dbReference type="Google" id="ProtNLM"/>
    </source>
</evidence>
<evidence type="ECO:0000313" key="3">
    <source>
        <dbReference type="EMBL" id="GMH55891.1"/>
    </source>
</evidence>
<dbReference type="OrthoDB" id="39845at2759"/>
<keyword evidence="1" id="KW-0175">Coiled coil</keyword>
<feature type="compositionally biased region" description="Polar residues" evidence="2">
    <location>
        <begin position="54"/>
        <end position="64"/>
    </location>
</feature>
<dbReference type="AlphaFoldDB" id="A0A9W6ZPA5"/>
<feature type="compositionally biased region" description="Basic and acidic residues" evidence="2">
    <location>
        <begin position="1"/>
        <end position="25"/>
    </location>
</feature>
<dbReference type="Proteomes" id="UP001165082">
    <property type="component" value="Unassembled WGS sequence"/>
</dbReference>
<feature type="coiled-coil region" evidence="1">
    <location>
        <begin position="139"/>
        <end position="173"/>
    </location>
</feature>
<evidence type="ECO:0000313" key="4">
    <source>
        <dbReference type="Proteomes" id="UP001165082"/>
    </source>
</evidence>
<sequence length="941" mass="103726">MRQLSDKVLEGLKRRAEEGEQDPKVPLDQPSSVSLTFQTLGSDVYGKSPGPLSTDLSSNDSFTPTDGVHTSVEVVMEEEMEWTSTPKPRRNIKPAREFRHDVKVSTQTTSELLVQSVEDFCSDLPSDTNMMYGALGKLKTEYTLALVKIERDLESKQKERVDISASIKDWEERIESIKSKVSNASVGWDSSSLSPLFSNSAVSVSSLTHAKRNIETVLAESDLVSRVSARCDVLARILNSLIDNNSPHSGDSTVLHRVVGEWLMIRTYVSRISKLSDDLGRRHQRQAKGLLSNLEEKVSGVGRLARSYVCSRLVIIVDTSLHTDKGQEELKEISAIVRVTQDVDEEFGAQILDIVKSLVLDNVASLVQDVRNHCKERALSECESGLRCAYEVICLWSGELSDFTSCWISSNFLKIHECVFTIVQKEISKVISAVVGGVRTGANLESIEVNGLLDLANFFEIWAGILTDYEDSERGLGRELEDAQNTIYAPMKNLVLQEYLTRCREQLDEWFYNVYNPSNFQPVHQFSTLFTTLPADIISILSIHMNVAKDTLRMAKGGTYFMVVGVVLQCLRSHQERHVEDACTDFAKSVACANDCLALAEKAVTFIFEPIVETLQPELFGDSYIDQHEDGAVVKSICATVEDFRDDLVAYLGGTDSYLIGKVGMMVVERAVGFYLSSLLVAAGRDLGEEGGGGETAASAPSLAAATSPMRTMRNSFGKKQAYFLEGRGKIKWVMERDVEILRNYLVRMMNITFGDAAAGTVVGRQFRVLEEVAALCQSAAGIDWEHDNLDTIEIGMVRKHLHKLHTLMWGTGGGVSVPDDSLVWEIMEDIFSLLRGGAGGGVKIKTFRGKVKDGATWGDWAMGYFADEGWGEEGGVGVGGGGGGGVGGSTIVEMVGKIYFDRRRKRESEMGTVGRLRRRSMEKLGSIVGRDVTVVISSKM</sequence>
<organism evidence="3 4">
    <name type="scientific">Triparma retinervis</name>
    <dbReference type="NCBI Taxonomy" id="2557542"/>
    <lineage>
        <taxon>Eukaryota</taxon>
        <taxon>Sar</taxon>
        <taxon>Stramenopiles</taxon>
        <taxon>Ochrophyta</taxon>
        <taxon>Bolidophyceae</taxon>
        <taxon>Parmales</taxon>
        <taxon>Triparmaceae</taxon>
        <taxon>Triparma</taxon>
    </lineage>
</organism>
<keyword evidence="4" id="KW-1185">Reference proteome</keyword>
<name>A0A9W6ZPA5_9STRA</name>
<evidence type="ECO:0000256" key="1">
    <source>
        <dbReference type="SAM" id="Coils"/>
    </source>
</evidence>
<proteinExistence type="predicted"/>